<sequence>MTTYPPTPAPAPPRATVSDATTTALWILRILTGIQAIMLLAQPVFAGRFLDGDYPALSTHGSNGLALTALAWLVVLAAVLAWRPGRLPAWPIALACVCSFGFPVQLGMGYSRHLAVHLTLGVGLVATGLALAIWAWWPGRARRSYRARRPRPMVDGGARVR</sequence>
<evidence type="ECO:0000313" key="3">
    <source>
        <dbReference type="Proteomes" id="UP000826651"/>
    </source>
</evidence>
<keyword evidence="1" id="KW-0472">Membrane</keyword>
<reference evidence="2 3" key="1">
    <citation type="submission" date="2021-04" db="EMBL/GenBank/DDBJ databases">
        <title>Ruania sp. nov., isolated from sandy soil of mangrove forest.</title>
        <authorList>
            <person name="Ge X."/>
            <person name="Huang R."/>
            <person name="Liu W."/>
        </authorList>
    </citation>
    <scope>NUCLEOTIDE SEQUENCE [LARGE SCALE GENOMIC DNA]</scope>
    <source>
        <strain evidence="2 3">N2-46</strain>
    </source>
</reference>
<gene>
    <name evidence="2" type="ORF">KCQ71_02155</name>
</gene>
<feature type="transmembrane region" description="Helical" evidence="1">
    <location>
        <begin position="65"/>
        <end position="82"/>
    </location>
</feature>
<dbReference type="RefSeq" id="WP_223402356.1">
    <property type="nucleotide sequence ID" value="NZ_JAGSHT010000002.1"/>
</dbReference>
<dbReference type="EMBL" id="JAGSHT010000002">
    <property type="protein sequence ID" value="MBZ2194941.1"/>
    <property type="molecule type" value="Genomic_DNA"/>
</dbReference>
<keyword evidence="1" id="KW-0812">Transmembrane</keyword>
<organism evidence="2 3">
    <name type="scientific">Occultella gossypii</name>
    <dbReference type="NCBI Taxonomy" id="2800820"/>
    <lineage>
        <taxon>Bacteria</taxon>
        <taxon>Bacillati</taxon>
        <taxon>Actinomycetota</taxon>
        <taxon>Actinomycetes</taxon>
        <taxon>Micrococcales</taxon>
        <taxon>Ruaniaceae</taxon>
        <taxon>Occultella</taxon>
    </lineage>
</organism>
<evidence type="ECO:0008006" key="4">
    <source>
        <dbReference type="Google" id="ProtNLM"/>
    </source>
</evidence>
<evidence type="ECO:0000313" key="2">
    <source>
        <dbReference type="EMBL" id="MBZ2194941.1"/>
    </source>
</evidence>
<name>A0ABS7S3M2_9MICO</name>
<proteinExistence type="predicted"/>
<comment type="caution">
    <text evidence="2">The sequence shown here is derived from an EMBL/GenBank/DDBJ whole genome shotgun (WGS) entry which is preliminary data.</text>
</comment>
<evidence type="ECO:0000256" key="1">
    <source>
        <dbReference type="SAM" id="Phobius"/>
    </source>
</evidence>
<feature type="transmembrane region" description="Helical" evidence="1">
    <location>
        <begin position="89"/>
        <end position="108"/>
    </location>
</feature>
<accession>A0ABS7S3M2</accession>
<dbReference type="Proteomes" id="UP000826651">
    <property type="component" value="Unassembled WGS sequence"/>
</dbReference>
<feature type="transmembrane region" description="Helical" evidence="1">
    <location>
        <begin position="24"/>
        <end position="45"/>
    </location>
</feature>
<keyword evidence="3" id="KW-1185">Reference proteome</keyword>
<feature type="transmembrane region" description="Helical" evidence="1">
    <location>
        <begin position="114"/>
        <end position="137"/>
    </location>
</feature>
<protein>
    <recommendedName>
        <fullName evidence="4">Integral membrane protein</fullName>
    </recommendedName>
</protein>
<keyword evidence="1" id="KW-1133">Transmembrane helix</keyword>